<sequence length="229" mass="24804">MPQSPRDKQLWAYEQVLRITRDMAATTDLDELLGVILSRSMELLEAERATLFLYEAETDEFVSRIAHGADEIRVPAGVGIAGAAAAGGHVLNIPDAYADERFNREVDRATGFRTRNILAVPLADHSGQLVGVLEVLNKQQGAFGPGDVTLAETLGAQAGVALQRARLLEHYVKKQQMEQALAIARQIQRDQLPREDPCVEGFDLAGGSWPADETGGAADDPDYKLGRGA</sequence>
<keyword evidence="1" id="KW-0378">Hydrolase</keyword>
<dbReference type="AlphaFoldDB" id="A0A0F9DR65"/>
<dbReference type="InterPro" id="IPR029016">
    <property type="entry name" value="GAF-like_dom_sf"/>
</dbReference>
<protein>
    <recommendedName>
        <fullName evidence="3">GAF domain-containing protein</fullName>
    </recommendedName>
</protein>
<dbReference type="SUPFAM" id="SSF55781">
    <property type="entry name" value="GAF domain-like"/>
    <property type="match status" value="1"/>
</dbReference>
<dbReference type="Pfam" id="PF01590">
    <property type="entry name" value="GAF"/>
    <property type="match status" value="1"/>
</dbReference>
<accession>A0A0F9DR65</accession>
<comment type="caution">
    <text evidence="4">The sequence shown here is derived from an EMBL/GenBank/DDBJ whole genome shotgun (WGS) entry which is preliminary data.</text>
</comment>
<proteinExistence type="predicted"/>
<dbReference type="InterPro" id="IPR052016">
    <property type="entry name" value="Bact_Sigma-Reg"/>
</dbReference>
<reference evidence="4" key="1">
    <citation type="journal article" date="2015" name="Nature">
        <title>Complex archaea that bridge the gap between prokaryotes and eukaryotes.</title>
        <authorList>
            <person name="Spang A."/>
            <person name="Saw J.H."/>
            <person name="Jorgensen S.L."/>
            <person name="Zaremba-Niedzwiedzka K."/>
            <person name="Martijn J."/>
            <person name="Lind A.E."/>
            <person name="van Eijk R."/>
            <person name="Schleper C."/>
            <person name="Guy L."/>
            <person name="Ettema T.J."/>
        </authorList>
    </citation>
    <scope>NUCLEOTIDE SEQUENCE</scope>
</reference>
<dbReference type="PANTHER" id="PTHR43156:SF2">
    <property type="entry name" value="STAGE II SPORULATION PROTEIN E"/>
    <property type="match status" value="1"/>
</dbReference>
<feature type="domain" description="GAF" evidence="3">
    <location>
        <begin position="28"/>
        <end position="172"/>
    </location>
</feature>
<dbReference type="Gene3D" id="3.30.450.40">
    <property type="match status" value="1"/>
</dbReference>
<dbReference type="PANTHER" id="PTHR43156">
    <property type="entry name" value="STAGE II SPORULATION PROTEIN E-RELATED"/>
    <property type="match status" value="1"/>
</dbReference>
<dbReference type="GO" id="GO:0016791">
    <property type="term" value="F:phosphatase activity"/>
    <property type="evidence" value="ECO:0007669"/>
    <property type="project" value="TreeGrafter"/>
</dbReference>
<organism evidence="4">
    <name type="scientific">marine sediment metagenome</name>
    <dbReference type="NCBI Taxonomy" id="412755"/>
    <lineage>
        <taxon>unclassified sequences</taxon>
        <taxon>metagenomes</taxon>
        <taxon>ecological metagenomes</taxon>
    </lineage>
</organism>
<evidence type="ECO:0000256" key="1">
    <source>
        <dbReference type="ARBA" id="ARBA00022801"/>
    </source>
</evidence>
<dbReference type="Gene3D" id="3.60.40.10">
    <property type="entry name" value="PPM-type phosphatase domain"/>
    <property type="match status" value="1"/>
</dbReference>
<dbReference type="SMART" id="SM00065">
    <property type="entry name" value="GAF"/>
    <property type="match status" value="1"/>
</dbReference>
<dbReference type="InterPro" id="IPR003018">
    <property type="entry name" value="GAF"/>
</dbReference>
<feature type="non-terminal residue" evidence="4">
    <location>
        <position position="229"/>
    </location>
</feature>
<feature type="region of interest" description="Disordered" evidence="2">
    <location>
        <begin position="198"/>
        <end position="229"/>
    </location>
</feature>
<gene>
    <name evidence="4" type="ORF">LCGC14_2167150</name>
</gene>
<evidence type="ECO:0000259" key="3">
    <source>
        <dbReference type="SMART" id="SM00065"/>
    </source>
</evidence>
<evidence type="ECO:0000313" key="4">
    <source>
        <dbReference type="EMBL" id="KKL64229.1"/>
    </source>
</evidence>
<evidence type="ECO:0000256" key="2">
    <source>
        <dbReference type="SAM" id="MobiDB-lite"/>
    </source>
</evidence>
<name>A0A0F9DR65_9ZZZZ</name>
<dbReference type="EMBL" id="LAZR01027909">
    <property type="protein sequence ID" value="KKL64229.1"/>
    <property type="molecule type" value="Genomic_DNA"/>
</dbReference>
<dbReference type="InterPro" id="IPR036457">
    <property type="entry name" value="PPM-type-like_dom_sf"/>
</dbReference>